<evidence type="ECO:0000256" key="1">
    <source>
        <dbReference type="SAM" id="Phobius"/>
    </source>
</evidence>
<keyword evidence="2" id="KW-0732">Signal</keyword>
<gene>
    <name evidence="3" type="ORF">CO104_01275</name>
</gene>
<keyword evidence="1" id="KW-0472">Membrane</keyword>
<protein>
    <submittedName>
        <fullName evidence="3">Uncharacterized protein</fullName>
    </submittedName>
</protein>
<feature type="transmembrane region" description="Helical" evidence="1">
    <location>
        <begin position="46"/>
        <end position="69"/>
    </location>
</feature>
<dbReference type="EMBL" id="PFUC01000025">
    <property type="protein sequence ID" value="PJB48431.1"/>
    <property type="molecule type" value="Genomic_DNA"/>
</dbReference>
<dbReference type="Proteomes" id="UP000231196">
    <property type="component" value="Unassembled WGS sequence"/>
</dbReference>
<reference evidence="4" key="1">
    <citation type="submission" date="2017-09" db="EMBL/GenBank/DDBJ databases">
        <title>Depth-based differentiation of microbial function through sediment-hosted aquifers and enrichment of novel symbionts in the deep terrestrial subsurface.</title>
        <authorList>
            <person name="Probst A.J."/>
            <person name="Ladd B."/>
            <person name="Jarett J.K."/>
            <person name="Geller-Mcgrath D.E."/>
            <person name="Sieber C.M.K."/>
            <person name="Emerson J.B."/>
            <person name="Anantharaman K."/>
            <person name="Thomas B.C."/>
            <person name="Malmstrom R."/>
            <person name="Stieglmeier M."/>
            <person name="Klingl A."/>
            <person name="Woyke T."/>
            <person name="Ryan C.M."/>
            <person name="Banfield J.F."/>
        </authorList>
    </citation>
    <scope>NUCLEOTIDE SEQUENCE [LARGE SCALE GENOMIC DNA]</scope>
</reference>
<sequence>MNRLVAILILMAVLFGAWSVSSSPTAMASFDPANSPVLFTTEEGTPITLAWALFVLVAFVAWFALGVLLSSISPDLGYIYFRFMIELFVIFVLRQKNFKMSEKKGNGSNYGPRRVG</sequence>
<keyword evidence="1" id="KW-1133">Transmembrane helix</keyword>
<evidence type="ECO:0000256" key="2">
    <source>
        <dbReference type="SAM" id="SignalP"/>
    </source>
</evidence>
<keyword evidence="1" id="KW-0812">Transmembrane</keyword>
<evidence type="ECO:0000313" key="3">
    <source>
        <dbReference type="EMBL" id="PJB48431.1"/>
    </source>
</evidence>
<feature type="chain" id="PRO_5014838025" evidence="2">
    <location>
        <begin position="29"/>
        <end position="116"/>
    </location>
</feature>
<feature type="transmembrane region" description="Helical" evidence="1">
    <location>
        <begin position="76"/>
        <end position="93"/>
    </location>
</feature>
<organism evidence="3 4">
    <name type="scientific">Candidatus Collierbacteria bacterium CG_4_9_14_3_um_filter_43_16</name>
    <dbReference type="NCBI Taxonomy" id="1974532"/>
    <lineage>
        <taxon>Bacteria</taxon>
        <taxon>Candidatus Collieribacteriota</taxon>
    </lineage>
</organism>
<dbReference type="AlphaFoldDB" id="A0A2M8BX82"/>
<accession>A0A2M8BX82</accession>
<feature type="signal peptide" evidence="2">
    <location>
        <begin position="1"/>
        <end position="28"/>
    </location>
</feature>
<evidence type="ECO:0000313" key="4">
    <source>
        <dbReference type="Proteomes" id="UP000231196"/>
    </source>
</evidence>
<comment type="caution">
    <text evidence="3">The sequence shown here is derived from an EMBL/GenBank/DDBJ whole genome shotgun (WGS) entry which is preliminary data.</text>
</comment>
<proteinExistence type="predicted"/>
<name>A0A2M8BX82_9BACT</name>